<dbReference type="AlphaFoldDB" id="A0A6F8XNI1"/>
<accession>A0A6F8XNI1</accession>
<comment type="subcellular location">
    <subcellularLocation>
        <location evidence="1">Membrane</location>
        <topology evidence="1">Multi-pass membrane protein</topology>
    </subcellularLocation>
</comment>
<feature type="transmembrane region" description="Helical" evidence="5">
    <location>
        <begin position="301"/>
        <end position="319"/>
    </location>
</feature>
<dbReference type="CDD" id="cd13963">
    <property type="entry name" value="PT_UbiA_2"/>
    <property type="match status" value="1"/>
</dbReference>
<evidence type="ECO:0000256" key="2">
    <source>
        <dbReference type="ARBA" id="ARBA00022692"/>
    </source>
</evidence>
<reference evidence="6 7" key="2">
    <citation type="submission" date="2020-03" db="EMBL/GenBank/DDBJ databases">
        <authorList>
            <person name="Ichikawa N."/>
            <person name="Kimura A."/>
            <person name="Kitahashi Y."/>
            <person name="Uohara A."/>
        </authorList>
    </citation>
    <scope>NUCLEOTIDE SEQUENCE [LARGE SCALE GENOMIC DNA]</scope>
    <source>
        <strain evidence="6 7">NBRC 107702</strain>
    </source>
</reference>
<keyword evidence="7" id="KW-1185">Reference proteome</keyword>
<feature type="transmembrane region" description="Helical" evidence="5">
    <location>
        <begin position="189"/>
        <end position="207"/>
    </location>
</feature>
<protein>
    <submittedName>
        <fullName evidence="6">Decaprenyl-phosphate phosphoribosyltransferase</fullName>
    </submittedName>
</protein>
<evidence type="ECO:0000256" key="4">
    <source>
        <dbReference type="ARBA" id="ARBA00023136"/>
    </source>
</evidence>
<organism evidence="6 7">
    <name type="scientific">Phytohabitans flavus</name>
    <dbReference type="NCBI Taxonomy" id="1076124"/>
    <lineage>
        <taxon>Bacteria</taxon>
        <taxon>Bacillati</taxon>
        <taxon>Actinomycetota</taxon>
        <taxon>Actinomycetes</taxon>
        <taxon>Micromonosporales</taxon>
        <taxon>Micromonosporaceae</taxon>
    </lineage>
</organism>
<gene>
    <name evidence="6" type="ORF">Pflav_017950</name>
</gene>
<dbReference type="InterPro" id="IPR044878">
    <property type="entry name" value="UbiA_sf"/>
</dbReference>
<evidence type="ECO:0000313" key="6">
    <source>
        <dbReference type="EMBL" id="BCB75385.1"/>
    </source>
</evidence>
<reference evidence="6 7" key="1">
    <citation type="submission" date="2020-03" db="EMBL/GenBank/DDBJ databases">
        <title>Whole genome shotgun sequence of Phytohabitans flavus NBRC 107702.</title>
        <authorList>
            <person name="Komaki H."/>
            <person name="Tamura T."/>
        </authorList>
    </citation>
    <scope>NUCLEOTIDE SEQUENCE [LARGE SCALE GENOMIC DNA]</scope>
    <source>
        <strain evidence="6 7">NBRC 107702</strain>
    </source>
</reference>
<feature type="transmembrane region" description="Helical" evidence="5">
    <location>
        <begin position="227"/>
        <end position="251"/>
    </location>
</feature>
<evidence type="ECO:0000256" key="3">
    <source>
        <dbReference type="ARBA" id="ARBA00022989"/>
    </source>
</evidence>
<dbReference type="PANTHER" id="PTHR42723">
    <property type="entry name" value="CHLOROPHYLL SYNTHASE"/>
    <property type="match status" value="1"/>
</dbReference>
<dbReference type="GO" id="GO:0016765">
    <property type="term" value="F:transferase activity, transferring alkyl or aryl (other than methyl) groups"/>
    <property type="evidence" value="ECO:0007669"/>
    <property type="project" value="InterPro"/>
</dbReference>
<evidence type="ECO:0000313" key="7">
    <source>
        <dbReference type="Proteomes" id="UP000502508"/>
    </source>
</evidence>
<keyword evidence="2 5" id="KW-0812">Transmembrane</keyword>
<keyword evidence="4 5" id="KW-0472">Membrane</keyword>
<keyword evidence="6" id="KW-0328">Glycosyltransferase</keyword>
<dbReference type="GO" id="GO:0016757">
    <property type="term" value="F:glycosyltransferase activity"/>
    <property type="evidence" value="ECO:0007669"/>
    <property type="project" value="UniProtKB-KW"/>
</dbReference>
<evidence type="ECO:0000256" key="5">
    <source>
        <dbReference type="SAM" id="Phobius"/>
    </source>
</evidence>
<keyword evidence="6" id="KW-0808">Transferase</keyword>
<dbReference type="KEGG" id="pfla:Pflav_017950"/>
<feature type="transmembrane region" description="Helical" evidence="5">
    <location>
        <begin position="114"/>
        <end position="136"/>
    </location>
</feature>
<dbReference type="RefSeq" id="WP_173035169.1">
    <property type="nucleotide sequence ID" value="NZ_AP022870.1"/>
</dbReference>
<evidence type="ECO:0000256" key="1">
    <source>
        <dbReference type="ARBA" id="ARBA00004141"/>
    </source>
</evidence>
<feature type="transmembrane region" description="Helical" evidence="5">
    <location>
        <begin position="263"/>
        <end position="280"/>
    </location>
</feature>
<proteinExistence type="predicted"/>
<feature type="transmembrane region" description="Helical" evidence="5">
    <location>
        <begin position="73"/>
        <end position="93"/>
    </location>
</feature>
<name>A0A6F8XNI1_9ACTN</name>
<sequence>MTTEAVAAEGIPDKVPVEVPIEPARRGTRRLARIWADLVTLARPVQWTKNVLVIPLAAASGASWDAGALLRTGWAVIVFCLASSMVYVINDIADRDLDRAHPAKRMRPIASGRISASGARIYAGALALLLCMAAFAGPTMHLWPLAAYVALNLAYSRWLKHVPLVDICVVSAGFGLRVLQGYAATGGDFSGWFLVAVLTGCMVLIAGKRRHELTTAGTAHRPALRGYNVALLDQVLAVSAILAVLSFLLYLRHDAPIGDLHNLLPALAAPLALFGVFRYLQSVLVRRRGADPVRTLMRDRLLIADALLLGAAVLTALIVESSS</sequence>
<dbReference type="EMBL" id="AP022870">
    <property type="protein sequence ID" value="BCB75385.1"/>
    <property type="molecule type" value="Genomic_DNA"/>
</dbReference>
<dbReference type="Gene3D" id="1.10.357.140">
    <property type="entry name" value="UbiA prenyltransferase"/>
    <property type="match status" value="1"/>
</dbReference>
<dbReference type="GO" id="GO:0016020">
    <property type="term" value="C:membrane"/>
    <property type="evidence" value="ECO:0007669"/>
    <property type="project" value="UniProtKB-SubCell"/>
</dbReference>
<dbReference type="InterPro" id="IPR050475">
    <property type="entry name" value="Prenyltransferase_related"/>
</dbReference>
<keyword evidence="3 5" id="KW-1133">Transmembrane helix</keyword>
<dbReference type="PANTHER" id="PTHR42723:SF1">
    <property type="entry name" value="CHLOROPHYLL SYNTHASE, CHLOROPLASTIC"/>
    <property type="match status" value="1"/>
</dbReference>
<dbReference type="InterPro" id="IPR000537">
    <property type="entry name" value="UbiA_prenyltransferase"/>
</dbReference>
<dbReference type="Proteomes" id="UP000502508">
    <property type="component" value="Chromosome"/>
</dbReference>
<dbReference type="Pfam" id="PF01040">
    <property type="entry name" value="UbiA"/>
    <property type="match status" value="1"/>
</dbReference>